<dbReference type="AlphaFoldDB" id="A0A183B3I0"/>
<dbReference type="EMBL" id="UZAN01055898">
    <property type="protein sequence ID" value="VDP91037.1"/>
    <property type="molecule type" value="Genomic_DNA"/>
</dbReference>
<organism evidence="3">
    <name type="scientific">Echinostoma caproni</name>
    <dbReference type="NCBI Taxonomy" id="27848"/>
    <lineage>
        <taxon>Eukaryota</taxon>
        <taxon>Metazoa</taxon>
        <taxon>Spiralia</taxon>
        <taxon>Lophotrochozoa</taxon>
        <taxon>Platyhelminthes</taxon>
        <taxon>Trematoda</taxon>
        <taxon>Digenea</taxon>
        <taxon>Plagiorchiida</taxon>
        <taxon>Echinostomata</taxon>
        <taxon>Echinostomatoidea</taxon>
        <taxon>Echinostomatidae</taxon>
        <taxon>Echinostoma</taxon>
    </lineage>
</organism>
<reference evidence="3" key="1">
    <citation type="submission" date="2016-06" db="UniProtKB">
        <authorList>
            <consortium name="WormBaseParasite"/>
        </authorList>
    </citation>
    <scope>IDENTIFICATION</scope>
</reference>
<name>A0A183B3I0_9TREM</name>
<keyword evidence="2" id="KW-1185">Reference proteome</keyword>
<evidence type="ECO:0000313" key="2">
    <source>
        <dbReference type="Proteomes" id="UP000272942"/>
    </source>
</evidence>
<gene>
    <name evidence="1" type="ORF">ECPE_LOCUS13765</name>
</gene>
<proteinExistence type="predicted"/>
<evidence type="ECO:0000313" key="1">
    <source>
        <dbReference type="EMBL" id="VDP91037.1"/>
    </source>
</evidence>
<sequence length="144" mass="16432">MHSDQWIRQGVVLTVVAGQVVESRLLSRLMIRWTVRNITRSGEDRSISFWHQLVTNPVFVDILTNQAKRLSLPPVLVYGSTALYRFPDRLRNALHKELTMRCLKTLLYSSKRDRNELHASIEALLAATPCDGSSQSCYSDPGKY</sequence>
<evidence type="ECO:0000313" key="3">
    <source>
        <dbReference type="WBParaSite" id="ECPE_0001380501-mRNA-1"/>
    </source>
</evidence>
<dbReference type="Proteomes" id="UP000272942">
    <property type="component" value="Unassembled WGS sequence"/>
</dbReference>
<reference evidence="1 2" key="2">
    <citation type="submission" date="2018-11" db="EMBL/GenBank/DDBJ databases">
        <authorList>
            <consortium name="Pathogen Informatics"/>
        </authorList>
    </citation>
    <scope>NUCLEOTIDE SEQUENCE [LARGE SCALE GENOMIC DNA]</scope>
    <source>
        <strain evidence="1 2">Egypt</strain>
    </source>
</reference>
<dbReference type="WBParaSite" id="ECPE_0001380501-mRNA-1">
    <property type="protein sequence ID" value="ECPE_0001380501-mRNA-1"/>
    <property type="gene ID" value="ECPE_0001380501"/>
</dbReference>
<accession>A0A183B3I0</accession>
<protein>
    <submittedName>
        <fullName evidence="3">DUF4158 domain-containing protein</fullName>
    </submittedName>
</protein>